<dbReference type="VEuPathDB" id="CryptoDB:Cvel_3491"/>
<feature type="compositionally biased region" description="Polar residues" evidence="6">
    <location>
        <begin position="181"/>
        <end position="210"/>
    </location>
</feature>
<dbReference type="PROSITE" id="PS50103">
    <property type="entry name" value="ZF_C3H1"/>
    <property type="match status" value="2"/>
</dbReference>
<feature type="compositionally biased region" description="Low complexity" evidence="6">
    <location>
        <begin position="492"/>
        <end position="515"/>
    </location>
</feature>
<feature type="region of interest" description="Disordered" evidence="6">
    <location>
        <begin position="752"/>
        <end position="773"/>
    </location>
</feature>
<feature type="domain" description="C3H1-type" evidence="7">
    <location>
        <begin position="81"/>
        <end position="108"/>
    </location>
</feature>
<feature type="compositionally biased region" description="Basic and acidic residues" evidence="6">
    <location>
        <begin position="469"/>
        <end position="490"/>
    </location>
</feature>
<keyword evidence="4 5" id="KW-0862">Zinc</keyword>
<protein>
    <recommendedName>
        <fullName evidence="7">C3H1-type domain-containing protein</fullName>
    </recommendedName>
</protein>
<feature type="compositionally biased region" description="Gly residues" evidence="6">
    <location>
        <begin position="214"/>
        <end position="224"/>
    </location>
</feature>
<evidence type="ECO:0000256" key="2">
    <source>
        <dbReference type="ARBA" id="ARBA00022737"/>
    </source>
</evidence>
<sequence length="1188" mass="125641">MSGIARRLEVTRFLCAIDFLSFQLCRLVLPPFFPPASSQTEKSPSLTGLKGDEDTKKEFHAVSAVSLCLCGLCELKPPVNLTKTKLCKAWGAGACSRGAACDFAHGIDELRATPDYFKTTLCKFYNSNGRGGGCPLGSKCRHAHGVHELQQRGYHRTEREKEEMKREMCRKGKPVGYTHPYPTTAQQPLTPTSSQDNTMSTKPPWSSPTTVEAVGGGADGGGASGNATPGATLSGDLRRQSSNRGVGAGRESRDKERERERDRRPGGRARSPVSRDNAANSSKLARDRERDRERELRLERERGERGGGRWGERERGSSKWVGRDIDEFGFRTSSSRRVGGRVAEKERERESGKAVGPTADRTRVSSRRGGKHGASLEETALASSRDGGVAVKASAKPNEKEEKGKKAQMNGQGQPVTLCLPPLYTPKNLHTTTRTKKPRSFSLPRHFFQPSTAWKGKGGITSSSSVSTKRKDQDQKETMLQEEESRDHRNTSSPEAGASPAAAAAAAQRARSSPPSHGPRPPILDPFEDEDCKLLPPRPASASTHTRLGDSSKGSTSVSSVLPTNTTSTATSFCGLHSMVEKEKENQTGVTVCAEGEETSSAKEKGEGVDGGDSELQVLTDVPLRRAKSLSDFISLKQEKEREETDSEGAHENQDVAAPNEENPEEVPHPGRTIETALTASPGSPRIFQFPDLDAPVTPPRLMPSISLPFPVHGSPPTAGGLLSSNDRNLQRCHTVPMQDTGFQLSTPLLNWSGSQGEKAQQQQQQQQTSASVPMGTTNPIPLFAFPSLIPTPSHQNGPNAGVPPPLVTPTGSFHSPPHTKNTSSRTESGGAELLQFYSDPATAVSIGTSQGYVTGLVLTASGLLPTCDPLVPLGICLEHNRGEEDGTQPSVVAVADANHDMSACTGHKEPVVAVVSDNAPLKLLKVTSYMDTLGTTWFTQVPNALPVLQGMNPAETEATAKALAVEHARQLSLALSAAWGGSMLNMAVPPAASPQASSALVPPQPAGSPAAVPVQRHQEGGAGIPPPPPLNIAPGGGGLKASASPFVPGKSSLTVSTGDDQHEKRGGGEGADETHTPNSGTDLPSEKGDEKTEEDQNDQEASSVSVSAAREREGSLSMTRCLLSTSLSISGGMGGSSGSSSQGRGTPETSSSPARQKTPSPPVQEHKSSSDGNIADPVPAATVEGAR</sequence>
<feature type="region of interest" description="Disordered" evidence="6">
    <location>
        <begin position="994"/>
        <end position="1188"/>
    </location>
</feature>
<name>A0A0G4FM21_9ALVE</name>
<feature type="compositionally biased region" description="Basic and acidic residues" evidence="6">
    <location>
        <begin position="250"/>
        <end position="265"/>
    </location>
</feature>
<organism evidence="8">
    <name type="scientific">Chromera velia CCMP2878</name>
    <dbReference type="NCBI Taxonomy" id="1169474"/>
    <lineage>
        <taxon>Eukaryota</taxon>
        <taxon>Sar</taxon>
        <taxon>Alveolata</taxon>
        <taxon>Colpodellida</taxon>
        <taxon>Chromeraceae</taxon>
        <taxon>Chromera</taxon>
    </lineage>
</organism>
<feature type="compositionally biased region" description="Low complexity" evidence="6">
    <location>
        <begin position="551"/>
        <end position="560"/>
    </location>
</feature>
<feature type="compositionally biased region" description="Basic and acidic residues" evidence="6">
    <location>
        <begin position="342"/>
        <end position="352"/>
    </location>
</feature>
<evidence type="ECO:0000256" key="6">
    <source>
        <dbReference type="SAM" id="MobiDB-lite"/>
    </source>
</evidence>
<feature type="region of interest" description="Disordered" evidence="6">
    <location>
        <begin position="331"/>
        <end position="570"/>
    </location>
</feature>
<dbReference type="Pfam" id="PF00642">
    <property type="entry name" value="zf-CCCH"/>
    <property type="match status" value="1"/>
</dbReference>
<evidence type="ECO:0000256" key="5">
    <source>
        <dbReference type="PROSITE-ProRule" id="PRU00723"/>
    </source>
</evidence>
<proteinExistence type="predicted"/>
<evidence type="ECO:0000256" key="3">
    <source>
        <dbReference type="ARBA" id="ARBA00022771"/>
    </source>
</evidence>
<keyword evidence="3 5" id="KW-0863">Zinc-finger</keyword>
<reference evidence="8" key="1">
    <citation type="submission" date="2014-11" db="EMBL/GenBank/DDBJ databases">
        <authorList>
            <person name="Otto D Thomas"/>
            <person name="Naeem Raeece"/>
        </authorList>
    </citation>
    <scope>NUCLEOTIDE SEQUENCE</scope>
</reference>
<dbReference type="PANTHER" id="PTHR12547:SF18">
    <property type="entry name" value="PROTEIN TIS11"/>
    <property type="match status" value="1"/>
</dbReference>
<dbReference type="PANTHER" id="PTHR12547">
    <property type="entry name" value="CCCH ZINC FINGER/TIS11-RELATED"/>
    <property type="match status" value="1"/>
</dbReference>
<feature type="compositionally biased region" description="Basic and acidic residues" evidence="6">
    <location>
        <begin position="1060"/>
        <end position="1076"/>
    </location>
</feature>
<evidence type="ECO:0000259" key="7">
    <source>
        <dbReference type="PROSITE" id="PS50103"/>
    </source>
</evidence>
<feature type="compositionally biased region" description="Polar residues" evidence="6">
    <location>
        <begin position="1148"/>
        <end position="1159"/>
    </location>
</feature>
<dbReference type="InterPro" id="IPR045877">
    <property type="entry name" value="ZFP36-like"/>
</dbReference>
<feature type="compositionally biased region" description="Polar residues" evidence="6">
    <location>
        <begin position="561"/>
        <end position="570"/>
    </location>
</feature>
<evidence type="ECO:0000256" key="4">
    <source>
        <dbReference type="ARBA" id="ARBA00022833"/>
    </source>
</evidence>
<gene>
    <name evidence="8" type="ORF">Cvel_3491</name>
</gene>
<feature type="compositionally biased region" description="Basic and acidic residues" evidence="6">
    <location>
        <begin position="637"/>
        <end position="654"/>
    </location>
</feature>
<keyword evidence="2" id="KW-0677">Repeat</keyword>
<dbReference type="InterPro" id="IPR000571">
    <property type="entry name" value="Znf_CCCH"/>
</dbReference>
<feature type="zinc finger region" description="C3H1-type" evidence="5">
    <location>
        <begin position="116"/>
        <end position="147"/>
    </location>
</feature>
<feature type="compositionally biased region" description="Polar residues" evidence="6">
    <location>
        <begin position="810"/>
        <end position="828"/>
    </location>
</feature>
<feature type="zinc finger region" description="C3H1-type" evidence="5">
    <location>
        <begin position="81"/>
        <end position="108"/>
    </location>
</feature>
<dbReference type="SMART" id="SM00356">
    <property type="entry name" value="ZnF_C3H1"/>
    <property type="match status" value="2"/>
</dbReference>
<feature type="region of interest" description="Disordered" evidence="6">
    <location>
        <begin position="790"/>
        <end position="829"/>
    </location>
</feature>
<dbReference type="InterPro" id="IPR036855">
    <property type="entry name" value="Znf_CCCH_sf"/>
</dbReference>
<evidence type="ECO:0000256" key="1">
    <source>
        <dbReference type="ARBA" id="ARBA00022723"/>
    </source>
</evidence>
<dbReference type="GO" id="GO:0008270">
    <property type="term" value="F:zinc ion binding"/>
    <property type="evidence" value="ECO:0007669"/>
    <property type="project" value="UniProtKB-KW"/>
</dbReference>
<feature type="region of interest" description="Disordered" evidence="6">
    <location>
        <begin position="151"/>
        <end position="317"/>
    </location>
</feature>
<feature type="region of interest" description="Disordered" evidence="6">
    <location>
        <begin position="636"/>
        <end position="670"/>
    </location>
</feature>
<evidence type="ECO:0000313" key="8">
    <source>
        <dbReference type="EMBL" id="CEM14852.1"/>
    </source>
</evidence>
<dbReference type="GO" id="GO:0003729">
    <property type="term" value="F:mRNA binding"/>
    <property type="evidence" value="ECO:0007669"/>
    <property type="project" value="InterPro"/>
</dbReference>
<feature type="compositionally biased region" description="Basic and acidic residues" evidence="6">
    <location>
        <begin position="151"/>
        <end position="170"/>
    </location>
</feature>
<dbReference type="AlphaFoldDB" id="A0A0G4FM21"/>
<dbReference type="SUPFAM" id="SSF90229">
    <property type="entry name" value="CCCH zinc finger"/>
    <property type="match status" value="2"/>
</dbReference>
<feature type="domain" description="C3H1-type" evidence="7">
    <location>
        <begin position="116"/>
        <end position="147"/>
    </location>
</feature>
<dbReference type="Gene3D" id="4.10.1000.10">
    <property type="entry name" value="Zinc finger, CCCH-type"/>
    <property type="match status" value="2"/>
</dbReference>
<feature type="compositionally biased region" description="Basic and acidic residues" evidence="6">
    <location>
        <begin position="284"/>
        <end position="317"/>
    </location>
</feature>
<keyword evidence="1 5" id="KW-0479">Metal-binding</keyword>
<dbReference type="EMBL" id="CDMZ01000463">
    <property type="protein sequence ID" value="CEM14852.1"/>
    <property type="molecule type" value="Genomic_DNA"/>
</dbReference>
<feature type="region of interest" description="Disordered" evidence="6">
    <location>
        <begin position="595"/>
        <end position="616"/>
    </location>
</feature>
<accession>A0A0G4FM21</accession>